<gene>
    <name evidence="7" type="ORF">U0035_18535</name>
</gene>
<dbReference type="RefSeq" id="WP_162817915.1">
    <property type="nucleotide sequence ID" value="NZ_CP139960.1"/>
</dbReference>
<keyword evidence="5" id="KW-0732">Signal</keyword>
<evidence type="ECO:0000256" key="4">
    <source>
        <dbReference type="ARBA" id="ARBA00023284"/>
    </source>
</evidence>
<feature type="signal peptide" evidence="5">
    <location>
        <begin position="1"/>
        <end position="19"/>
    </location>
</feature>
<dbReference type="EMBL" id="CP139960">
    <property type="protein sequence ID" value="WQD37672.1"/>
    <property type="molecule type" value="Genomic_DNA"/>
</dbReference>
<feature type="domain" description="Thioredoxin" evidence="6">
    <location>
        <begin position="345"/>
        <end position="489"/>
    </location>
</feature>
<dbReference type="InterPro" id="IPR013766">
    <property type="entry name" value="Thioredoxin_domain"/>
</dbReference>
<dbReference type="InterPro" id="IPR036249">
    <property type="entry name" value="Thioredoxin-like_sf"/>
</dbReference>
<dbReference type="InterPro" id="IPR050553">
    <property type="entry name" value="Thioredoxin_ResA/DsbE_sf"/>
</dbReference>
<keyword evidence="8" id="KW-1185">Reference proteome</keyword>
<keyword evidence="4" id="KW-0676">Redox-active center</keyword>
<comment type="subcellular location">
    <subcellularLocation>
        <location evidence="1">Cell envelope</location>
    </subcellularLocation>
</comment>
<dbReference type="InterPro" id="IPR013740">
    <property type="entry name" value="Redoxin"/>
</dbReference>
<protein>
    <submittedName>
        <fullName evidence="7">TlpA disulfide reductase family protein</fullName>
    </submittedName>
</protein>
<dbReference type="Proteomes" id="UP001325680">
    <property type="component" value="Chromosome"/>
</dbReference>
<organism evidence="7 8">
    <name type="scientific">Niabella yanshanensis</name>
    <dbReference type="NCBI Taxonomy" id="577386"/>
    <lineage>
        <taxon>Bacteria</taxon>
        <taxon>Pseudomonadati</taxon>
        <taxon>Bacteroidota</taxon>
        <taxon>Chitinophagia</taxon>
        <taxon>Chitinophagales</taxon>
        <taxon>Chitinophagaceae</taxon>
        <taxon>Niabella</taxon>
    </lineage>
</organism>
<name>A0ABZ0W353_9BACT</name>
<sequence length="489" mass="57342">MRTALLAASILVFSTFSYAQGFGDQGTIFLKGNVKNFKSKYFEFAQTGFLKNESSSLLVDEKGNFEHRFIIEGKRQDCYLYLNNDAITFTVEDGDTIYINWDHSRFRETFQISNTKKDRNDALGIQWQQYLKFRDPFGKLGDELYNKRKSLSLQDKFSLVNTLFKQEFELLAKMAHQCKESVFCSSYLDVYFKYVNILRSENLLSVSTLQTDTELLNDQISKEQNERLKDLVKQIHYKGLRDRWFWMSDQYREFLYNYPRFSSLFNSFSGIIDEFDPTLRNYYRAKAEIPVKIIREWFVSKNILNDFNWYRFKNVEQVYQLFVKELTDSTLKDRLTQGYQAAATLKPGNMAPEFTLKDDEGNRVSLSQFKGKVVYLDFWGVGCGPCIYDIENYSKKFHERYKGKDIVFVSVCVDANEKQWKSALAKYKMEDQVNLIAEGWTEHPVCKLYNVAGIPHYFLIGKDGRIINNNAGRMSELLAQEQNEIDKAL</sequence>
<evidence type="ECO:0000313" key="7">
    <source>
        <dbReference type="EMBL" id="WQD37672.1"/>
    </source>
</evidence>
<dbReference type="PROSITE" id="PS51352">
    <property type="entry name" value="THIOREDOXIN_2"/>
    <property type="match status" value="1"/>
</dbReference>
<evidence type="ECO:0000313" key="8">
    <source>
        <dbReference type="Proteomes" id="UP001325680"/>
    </source>
</evidence>
<evidence type="ECO:0000256" key="3">
    <source>
        <dbReference type="ARBA" id="ARBA00023157"/>
    </source>
</evidence>
<dbReference type="PANTHER" id="PTHR42852:SF6">
    <property type="entry name" value="THIOL:DISULFIDE INTERCHANGE PROTEIN DSBE"/>
    <property type="match status" value="1"/>
</dbReference>
<dbReference type="SUPFAM" id="SSF52833">
    <property type="entry name" value="Thioredoxin-like"/>
    <property type="match status" value="1"/>
</dbReference>
<evidence type="ECO:0000256" key="1">
    <source>
        <dbReference type="ARBA" id="ARBA00004196"/>
    </source>
</evidence>
<dbReference type="Gene3D" id="3.40.30.10">
    <property type="entry name" value="Glutaredoxin"/>
    <property type="match status" value="1"/>
</dbReference>
<dbReference type="Pfam" id="PF08534">
    <property type="entry name" value="Redoxin"/>
    <property type="match status" value="1"/>
</dbReference>
<reference evidence="7 8" key="1">
    <citation type="submission" date="2023-12" db="EMBL/GenBank/DDBJ databases">
        <title>Genome sequencing and assembly of bacterial species from a model synthetic community.</title>
        <authorList>
            <person name="Hogle S.L."/>
        </authorList>
    </citation>
    <scope>NUCLEOTIDE SEQUENCE [LARGE SCALE GENOMIC DNA]</scope>
    <source>
        <strain evidence="7 8">HAMBI_3031</strain>
    </source>
</reference>
<proteinExistence type="predicted"/>
<evidence type="ECO:0000256" key="2">
    <source>
        <dbReference type="ARBA" id="ARBA00022748"/>
    </source>
</evidence>
<evidence type="ECO:0000259" key="6">
    <source>
        <dbReference type="PROSITE" id="PS51352"/>
    </source>
</evidence>
<evidence type="ECO:0000256" key="5">
    <source>
        <dbReference type="SAM" id="SignalP"/>
    </source>
</evidence>
<dbReference type="CDD" id="cd02966">
    <property type="entry name" value="TlpA_like_family"/>
    <property type="match status" value="1"/>
</dbReference>
<feature type="chain" id="PRO_5047510698" evidence="5">
    <location>
        <begin position="20"/>
        <end position="489"/>
    </location>
</feature>
<dbReference type="PANTHER" id="PTHR42852">
    <property type="entry name" value="THIOL:DISULFIDE INTERCHANGE PROTEIN DSBE"/>
    <property type="match status" value="1"/>
</dbReference>
<keyword evidence="3" id="KW-1015">Disulfide bond</keyword>
<accession>A0ABZ0W353</accession>
<keyword evidence="2" id="KW-0201">Cytochrome c-type biogenesis</keyword>